<name>A0A6G0QS43_9STRA</name>
<organism evidence="1 2">
    <name type="scientific">Phytophthora fragariae</name>
    <dbReference type="NCBI Taxonomy" id="53985"/>
    <lineage>
        <taxon>Eukaryota</taxon>
        <taxon>Sar</taxon>
        <taxon>Stramenopiles</taxon>
        <taxon>Oomycota</taxon>
        <taxon>Peronosporomycetes</taxon>
        <taxon>Peronosporales</taxon>
        <taxon>Peronosporaceae</taxon>
        <taxon>Phytophthora</taxon>
    </lineage>
</organism>
<proteinExistence type="predicted"/>
<evidence type="ECO:0000313" key="2">
    <source>
        <dbReference type="Proteomes" id="UP000486351"/>
    </source>
</evidence>
<evidence type="ECO:0000313" key="1">
    <source>
        <dbReference type="EMBL" id="KAE9300492.1"/>
    </source>
</evidence>
<dbReference type="AlphaFoldDB" id="A0A6G0QS43"/>
<sequence>MSSIPPRSFAAVLFVPEEGDSFQCRLFFLRRKQARGTGREGSPDAFVKADEFARTVNKWLDWIMENRELSMCEKPKTRKYTHLAHLRGNTLKKHMFGLEDVVRRIVKQRISGQKLGFAVDVWTEDGNHFIAIIAIT</sequence>
<protein>
    <submittedName>
        <fullName evidence="1">Uncharacterized protein</fullName>
    </submittedName>
</protein>
<gene>
    <name evidence="1" type="ORF">PF008_g22994</name>
</gene>
<comment type="caution">
    <text evidence="1">The sequence shown here is derived from an EMBL/GenBank/DDBJ whole genome shotgun (WGS) entry which is preliminary data.</text>
</comment>
<dbReference type="EMBL" id="QXFY01002247">
    <property type="protein sequence ID" value="KAE9300492.1"/>
    <property type="molecule type" value="Genomic_DNA"/>
</dbReference>
<reference evidence="1 2" key="1">
    <citation type="submission" date="2018-09" db="EMBL/GenBank/DDBJ databases">
        <title>Genomic investigation of the strawberry pathogen Phytophthora fragariae indicates pathogenicity is determined by transcriptional variation in three key races.</title>
        <authorList>
            <person name="Adams T.M."/>
            <person name="Armitage A.D."/>
            <person name="Sobczyk M.K."/>
            <person name="Bates H.J."/>
            <person name="Dunwell J.M."/>
            <person name="Nellist C.F."/>
            <person name="Harrison R.J."/>
        </authorList>
    </citation>
    <scope>NUCLEOTIDE SEQUENCE [LARGE SCALE GENOMIC DNA]</scope>
    <source>
        <strain evidence="1 2">NOV-77</strain>
    </source>
</reference>
<accession>A0A6G0QS43</accession>
<dbReference type="Proteomes" id="UP000486351">
    <property type="component" value="Unassembled WGS sequence"/>
</dbReference>